<dbReference type="eggNOG" id="ENOG5032SVM">
    <property type="taxonomic scope" value="Bacteria"/>
</dbReference>
<protein>
    <recommendedName>
        <fullName evidence="1">YdhG-like domain-containing protein</fullName>
    </recommendedName>
</protein>
<name>A5FGB7_FLAJ1</name>
<dbReference type="InterPro" id="IPR014922">
    <property type="entry name" value="YdhG-like"/>
</dbReference>
<dbReference type="Gene3D" id="3.90.1150.200">
    <property type="match status" value="1"/>
</dbReference>
<dbReference type="EMBL" id="CP000685">
    <property type="protein sequence ID" value="ABQ05748.1"/>
    <property type="molecule type" value="Genomic_DNA"/>
</dbReference>
<organism evidence="2 3">
    <name type="scientific">Flavobacterium johnsoniae (strain ATCC 17061 / DSM 2064 / JCM 8514 / BCRC 14874 / CCUG 350202 / NBRC 14942 / NCIMB 11054 / UW101)</name>
    <name type="common">Cytophaga johnsonae</name>
    <dbReference type="NCBI Taxonomy" id="376686"/>
    <lineage>
        <taxon>Bacteria</taxon>
        <taxon>Pseudomonadati</taxon>
        <taxon>Bacteroidota</taxon>
        <taxon>Flavobacteriia</taxon>
        <taxon>Flavobacteriales</taxon>
        <taxon>Flavobacteriaceae</taxon>
        <taxon>Flavobacterium</taxon>
    </lineage>
</organism>
<evidence type="ECO:0000313" key="3">
    <source>
        <dbReference type="Proteomes" id="UP000006694"/>
    </source>
</evidence>
<evidence type="ECO:0000259" key="1">
    <source>
        <dbReference type="Pfam" id="PF08818"/>
    </source>
</evidence>
<feature type="domain" description="YdhG-like" evidence="1">
    <location>
        <begin position="30"/>
        <end position="124"/>
    </location>
</feature>
<dbReference type="AlphaFoldDB" id="A5FGB7"/>
<gene>
    <name evidence="2" type="ordered locus">Fjoh_2726</name>
</gene>
<dbReference type="SUPFAM" id="SSF159888">
    <property type="entry name" value="YdhG-like"/>
    <property type="match status" value="1"/>
</dbReference>
<dbReference type="Pfam" id="PF08818">
    <property type="entry name" value="DUF1801"/>
    <property type="match status" value="1"/>
</dbReference>
<evidence type="ECO:0000313" key="2">
    <source>
        <dbReference type="EMBL" id="ABQ05748.1"/>
    </source>
</evidence>
<dbReference type="KEGG" id="fjo:Fjoh_2726"/>
<reference evidence="2 3" key="1">
    <citation type="journal article" date="2009" name="Appl. Environ. Microbiol.">
        <title>Novel features of the polysaccharide-digesting gliding bacterium Flavobacterium johnsoniae as revealed by genome sequence analysis.</title>
        <authorList>
            <person name="McBride M.J."/>
            <person name="Xie G."/>
            <person name="Martens E.C."/>
            <person name="Lapidus A."/>
            <person name="Henrissat B."/>
            <person name="Rhodes R.G."/>
            <person name="Goltsman E."/>
            <person name="Wang W."/>
            <person name="Xu J."/>
            <person name="Hunnicutt D.W."/>
            <person name="Staroscik A.M."/>
            <person name="Hoover T.R."/>
            <person name="Cheng Y.Q."/>
            <person name="Stein J.L."/>
        </authorList>
    </citation>
    <scope>NUCLEOTIDE SEQUENCE [LARGE SCALE GENOMIC DNA]</scope>
    <source>
        <strain evidence="3">ATCC 17061 / DSM 2064 / JCM 8514 / BCRC 14874 / CCUG 350202 / NBRC 14942 / NCIMB 11054 / UW101</strain>
    </source>
</reference>
<sequence>MSKTNIFFKIKFRKMKQLDDFYIKQEEPIKEVFLALRNIILKQDKDITHVLKYGMPFFCYKEKMFCYLWIHKKSRQPYIGIVEGKHFEESFLIQEKRSRMKIMMLDVKEDLPLEQIELVIQKAVNLYKSGIIKV</sequence>
<keyword evidence="3" id="KW-1185">Reference proteome</keyword>
<proteinExistence type="predicted"/>
<accession>A5FGB7</accession>
<dbReference type="Proteomes" id="UP000006694">
    <property type="component" value="Chromosome"/>
</dbReference>
<dbReference type="STRING" id="376686.Fjoh_2726"/>
<dbReference type="HOGENOM" id="CLU_168831_0_0_10"/>